<dbReference type="SUPFAM" id="SSF48452">
    <property type="entry name" value="TPR-like"/>
    <property type="match status" value="1"/>
</dbReference>
<feature type="repeat" description="TPR" evidence="3">
    <location>
        <begin position="82"/>
        <end position="115"/>
    </location>
</feature>
<dbReference type="PANTHER" id="PTHR45586">
    <property type="entry name" value="TPR REPEAT-CONTAINING PROTEIN PA4667"/>
    <property type="match status" value="1"/>
</dbReference>
<name>A0A2N7VDW5_9BURK</name>
<protein>
    <submittedName>
        <fullName evidence="5">Uncharacterized protein</fullName>
    </submittedName>
</protein>
<evidence type="ECO:0000256" key="4">
    <source>
        <dbReference type="SAM" id="SignalP"/>
    </source>
</evidence>
<dbReference type="RefSeq" id="WP_102648545.1">
    <property type="nucleotide sequence ID" value="NZ_PNYA01000032.1"/>
</dbReference>
<evidence type="ECO:0000256" key="2">
    <source>
        <dbReference type="ARBA" id="ARBA00022803"/>
    </source>
</evidence>
<evidence type="ECO:0000313" key="6">
    <source>
        <dbReference type="Proteomes" id="UP000235616"/>
    </source>
</evidence>
<feature type="repeat" description="TPR" evidence="3">
    <location>
        <begin position="150"/>
        <end position="183"/>
    </location>
</feature>
<keyword evidence="4" id="KW-0732">Signal</keyword>
<dbReference type="Gene3D" id="1.25.40.10">
    <property type="entry name" value="Tetratricopeptide repeat domain"/>
    <property type="match status" value="1"/>
</dbReference>
<evidence type="ECO:0000256" key="1">
    <source>
        <dbReference type="ARBA" id="ARBA00022737"/>
    </source>
</evidence>
<dbReference type="SMART" id="SM00028">
    <property type="entry name" value="TPR"/>
    <property type="match status" value="3"/>
</dbReference>
<feature type="chain" id="PRO_5014989706" evidence="4">
    <location>
        <begin position="22"/>
        <end position="323"/>
    </location>
</feature>
<comment type="caution">
    <text evidence="5">The sequence shown here is derived from an EMBL/GenBank/DDBJ whole genome shotgun (WGS) entry which is preliminary data.</text>
</comment>
<dbReference type="EMBL" id="PNYA01000032">
    <property type="protein sequence ID" value="PMS15351.1"/>
    <property type="molecule type" value="Genomic_DNA"/>
</dbReference>
<dbReference type="AlphaFoldDB" id="A0A2N7VDW5"/>
<dbReference type="PROSITE" id="PS50005">
    <property type="entry name" value="TPR"/>
    <property type="match status" value="2"/>
</dbReference>
<dbReference type="Pfam" id="PF14559">
    <property type="entry name" value="TPR_19"/>
    <property type="match status" value="1"/>
</dbReference>
<reference evidence="5 6" key="1">
    <citation type="submission" date="2018-01" db="EMBL/GenBank/DDBJ databases">
        <title>Whole genome analyses suggest that Burkholderia sensu lato contains two further novel genera in the rhizoxinica-symbiotica group Mycetohabitans gen. nov., and Trinickia gen. nov.: implications for the evolution of diazotrophy and nodulation in the Burkholderiaceae.</title>
        <authorList>
            <person name="Estrada-de los Santos P."/>
            <person name="Palmer M."/>
            <person name="Chavez-Ramirez B."/>
            <person name="Beukes C."/>
            <person name="Steenkamp E.T."/>
            <person name="Hirsch A.M."/>
            <person name="Manyaka P."/>
            <person name="Maluk M."/>
            <person name="Lafos M."/>
            <person name="Crook M."/>
            <person name="Gross E."/>
            <person name="Simon M.F."/>
            <person name="Bueno dos Reis Junior F."/>
            <person name="Poole P.S."/>
            <person name="Venter S.N."/>
            <person name="James E.K."/>
        </authorList>
    </citation>
    <scope>NUCLEOTIDE SEQUENCE [LARGE SCALE GENOMIC DNA]</scope>
    <source>
        <strain evidence="5 6">GIMN1.004</strain>
    </source>
</reference>
<organism evidence="5 6">
    <name type="scientific">Trinickia dabaoshanensis</name>
    <dbReference type="NCBI Taxonomy" id="564714"/>
    <lineage>
        <taxon>Bacteria</taxon>
        <taxon>Pseudomonadati</taxon>
        <taxon>Pseudomonadota</taxon>
        <taxon>Betaproteobacteria</taxon>
        <taxon>Burkholderiales</taxon>
        <taxon>Burkholderiaceae</taxon>
        <taxon>Trinickia</taxon>
    </lineage>
</organism>
<feature type="signal peptide" evidence="4">
    <location>
        <begin position="1"/>
        <end position="21"/>
    </location>
</feature>
<dbReference type="OrthoDB" id="8596013at2"/>
<evidence type="ECO:0000256" key="3">
    <source>
        <dbReference type="PROSITE-ProRule" id="PRU00339"/>
    </source>
</evidence>
<dbReference type="InterPro" id="IPR051012">
    <property type="entry name" value="CellSynth/LPSAsmb/PSIAsmb"/>
</dbReference>
<evidence type="ECO:0000313" key="5">
    <source>
        <dbReference type="EMBL" id="PMS15351.1"/>
    </source>
</evidence>
<sequence>MIKNRALRAVALVFLAMPICACTVTSVRSETHAGLPAEHIERTTGDVKLSDASLATSALQSGDISLASSLYAKTLEKHPNDVDALIGMGTTLADAGDFERARQTYRHAIAVAPKRTEPVLELARLDLRQRRLDDAIALYRQLLSREPGSRFASAGLGTAYAVKGDAHAAQRTFEEALRAHPGDVMLTIDLGLSYVLDGQVRRGANLLLDVAGQPGAPAQARQDLALAYGLLGNNDAADKVLARDLPRKSAEDNVTFYKVVRAKLQSLPGGVQIATLPPATEIGVRAIRLPMAGGQAPVTERLSDTAPPETWALRHQAPLLDPQ</sequence>
<proteinExistence type="predicted"/>
<dbReference type="Proteomes" id="UP000235616">
    <property type="component" value="Unassembled WGS sequence"/>
</dbReference>
<gene>
    <name evidence="5" type="ORF">C0Z18_27190</name>
</gene>
<keyword evidence="1" id="KW-0677">Repeat</keyword>
<dbReference type="PANTHER" id="PTHR45586:SF1">
    <property type="entry name" value="LIPOPOLYSACCHARIDE ASSEMBLY PROTEIN B"/>
    <property type="match status" value="1"/>
</dbReference>
<keyword evidence="2 3" id="KW-0802">TPR repeat</keyword>
<accession>A0A2N7VDW5</accession>
<dbReference type="InterPro" id="IPR019734">
    <property type="entry name" value="TPR_rpt"/>
</dbReference>
<dbReference type="Pfam" id="PF13432">
    <property type="entry name" value="TPR_16"/>
    <property type="match status" value="1"/>
</dbReference>
<keyword evidence="6" id="KW-1185">Reference proteome</keyword>
<dbReference type="InterPro" id="IPR011990">
    <property type="entry name" value="TPR-like_helical_dom_sf"/>
</dbReference>